<evidence type="ECO:0000313" key="2">
    <source>
        <dbReference type="Proteomes" id="UP000499080"/>
    </source>
</evidence>
<dbReference type="EMBL" id="BGPR01000434">
    <property type="protein sequence ID" value="GBM19929.1"/>
    <property type="molecule type" value="Genomic_DNA"/>
</dbReference>
<gene>
    <name evidence="1" type="ORF">AVEN_164880_1</name>
</gene>
<evidence type="ECO:0000313" key="1">
    <source>
        <dbReference type="EMBL" id="GBM19929.1"/>
    </source>
</evidence>
<name>A0A4Y2DV19_ARAVE</name>
<dbReference type="AlphaFoldDB" id="A0A4Y2DV19"/>
<keyword evidence="2" id="KW-1185">Reference proteome</keyword>
<dbReference type="Proteomes" id="UP000499080">
    <property type="component" value="Unassembled WGS sequence"/>
</dbReference>
<dbReference type="OrthoDB" id="6723241at2759"/>
<comment type="caution">
    <text evidence="1">The sequence shown here is derived from an EMBL/GenBank/DDBJ whole genome shotgun (WGS) entry which is preliminary data.</text>
</comment>
<reference evidence="1 2" key="1">
    <citation type="journal article" date="2019" name="Sci. Rep.">
        <title>Orb-weaving spider Araneus ventricosus genome elucidates the spidroin gene catalogue.</title>
        <authorList>
            <person name="Kono N."/>
            <person name="Nakamura H."/>
            <person name="Ohtoshi R."/>
            <person name="Moran D.A.P."/>
            <person name="Shinohara A."/>
            <person name="Yoshida Y."/>
            <person name="Fujiwara M."/>
            <person name="Mori M."/>
            <person name="Tomita M."/>
            <person name="Arakawa K."/>
        </authorList>
    </citation>
    <scope>NUCLEOTIDE SEQUENCE [LARGE SCALE GENOMIC DNA]</scope>
</reference>
<accession>A0A4Y2DV19</accession>
<proteinExistence type="predicted"/>
<sequence length="124" mass="13791">MKSSGELTRGRGITENILTRWTLGMIHFHNICEEIEKYCNITSVTSEQHVDMRPSCIARVNEDVEKLMQWFSPHIPVPINDVLMSVSSDVVGTADVNCDLSHKLGCKAISGIVGGNFGNVKFKR</sequence>
<organism evidence="1 2">
    <name type="scientific">Araneus ventricosus</name>
    <name type="common">Orbweaver spider</name>
    <name type="synonym">Epeira ventricosa</name>
    <dbReference type="NCBI Taxonomy" id="182803"/>
    <lineage>
        <taxon>Eukaryota</taxon>
        <taxon>Metazoa</taxon>
        <taxon>Ecdysozoa</taxon>
        <taxon>Arthropoda</taxon>
        <taxon>Chelicerata</taxon>
        <taxon>Arachnida</taxon>
        <taxon>Araneae</taxon>
        <taxon>Araneomorphae</taxon>
        <taxon>Entelegynae</taxon>
        <taxon>Araneoidea</taxon>
        <taxon>Araneidae</taxon>
        <taxon>Araneus</taxon>
    </lineage>
</organism>
<protein>
    <submittedName>
        <fullName evidence="1">Uncharacterized protein</fullName>
    </submittedName>
</protein>